<comment type="similarity">
    <text evidence="2">Belongs to the FPG family.</text>
</comment>
<evidence type="ECO:0000313" key="13">
    <source>
        <dbReference type="Proteomes" id="UP000241769"/>
    </source>
</evidence>
<keyword evidence="13" id="KW-1185">Reference proteome</keyword>
<dbReference type="PANTHER" id="PTHR22993">
    <property type="entry name" value="FORMAMIDOPYRIMIDINE-DNA GLYCOSYLASE"/>
    <property type="match status" value="1"/>
</dbReference>
<dbReference type="InterPro" id="IPR015886">
    <property type="entry name" value="H2TH_FPG"/>
</dbReference>
<dbReference type="Proteomes" id="UP000241769">
    <property type="component" value="Unassembled WGS sequence"/>
</dbReference>
<dbReference type="InterPro" id="IPR035937">
    <property type="entry name" value="FPG_N"/>
</dbReference>
<feature type="region of interest" description="Disordered" evidence="10">
    <location>
        <begin position="300"/>
        <end position="346"/>
    </location>
</feature>
<dbReference type="InterPro" id="IPR012319">
    <property type="entry name" value="FPG_cat"/>
</dbReference>
<dbReference type="SMART" id="SM00898">
    <property type="entry name" value="Fapy_DNA_glyco"/>
    <property type="match status" value="1"/>
</dbReference>
<dbReference type="EMBL" id="MDYQ01000166">
    <property type="protein sequence ID" value="PRP79924.1"/>
    <property type="molecule type" value="Genomic_DNA"/>
</dbReference>
<comment type="caution">
    <text evidence="12">The sequence shown here is derived from an EMBL/GenBank/DDBJ whole genome shotgun (WGS) entry which is preliminary data.</text>
</comment>
<keyword evidence="8" id="KW-0511">Multifunctional enzyme</keyword>
<dbReference type="GO" id="GO:0008270">
    <property type="term" value="F:zinc ion binding"/>
    <property type="evidence" value="ECO:0007669"/>
    <property type="project" value="InterPro"/>
</dbReference>
<dbReference type="GO" id="GO:0005634">
    <property type="term" value="C:nucleus"/>
    <property type="evidence" value="ECO:0007669"/>
    <property type="project" value="TreeGrafter"/>
</dbReference>
<evidence type="ECO:0000313" key="12">
    <source>
        <dbReference type="EMBL" id="PRP79924.1"/>
    </source>
</evidence>
<protein>
    <recommendedName>
        <fullName evidence="11">Formamidopyrimidine-DNA glycosylase catalytic domain-containing protein</fullName>
    </recommendedName>
</protein>
<organism evidence="12 13">
    <name type="scientific">Planoprotostelium fungivorum</name>
    <dbReference type="NCBI Taxonomy" id="1890364"/>
    <lineage>
        <taxon>Eukaryota</taxon>
        <taxon>Amoebozoa</taxon>
        <taxon>Evosea</taxon>
        <taxon>Variosea</taxon>
        <taxon>Cavosteliida</taxon>
        <taxon>Cavosteliaceae</taxon>
        <taxon>Planoprotostelium</taxon>
    </lineage>
</organism>
<evidence type="ECO:0000256" key="7">
    <source>
        <dbReference type="ARBA" id="ARBA00023239"/>
    </source>
</evidence>
<keyword evidence="3" id="KW-0227">DNA damage</keyword>
<dbReference type="Pfam" id="PF06831">
    <property type="entry name" value="H2TH"/>
    <property type="match status" value="1"/>
</dbReference>
<dbReference type="Gene3D" id="1.10.8.50">
    <property type="match status" value="1"/>
</dbReference>
<dbReference type="Pfam" id="PF01149">
    <property type="entry name" value="Fapy_DNA_glyco"/>
    <property type="match status" value="1"/>
</dbReference>
<accession>A0A2P6N7J2</accession>
<keyword evidence="4" id="KW-0378">Hydrolase</keyword>
<feature type="domain" description="Formamidopyrimidine-DNA glycosylase catalytic" evidence="11">
    <location>
        <begin position="2"/>
        <end position="132"/>
    </location>
</feature>
<evidence type="ECO:0000256" key="6">
    <source>
        <dbReference type="ARBA" id="ARBA00023204"/>
    </source>
</evidence>
<evidence type="ECO:0000256" key="3">
    <source>
        <dbReference type="ARBA" id="ARBA00022763"/>
    </source>
</evidence>
<evidence type="ECO:0000256" key="8">
    <source>
        <dbReference type="ARBA" id="ARBA00023268"/>
    </source>
</evidence>
<dbReference type="InParanoid" id="A0A2P6N7J2"/>
<comment type="catalytic activity">
    <reaction evidence="1">
        <text>Hydrolysis of DNA containing ring-opened 7-methylguanine residues, releasing 2,6-diamino-4-hydroxy-5-(N-methyl)formamidopyrimidine.</text>
        <dbReference type="EC" id="3.2.2.23"/>
    </reaction>
</comment>
<dbReference type="SMART" id="SM01232">
    <property type="entry name" value="H2TH"/>
    <property type="match status" value="1"/>
</dbReference>
<name>A0A2P6N7J2_9EUKA</name>
<reference evidence="12 13" key="1">
    <citation type="journal article" date="2018" name="Genome Biol. Evol.">
        <title>Multiple Roots of Fruiting Body Formation in Amoebozoa.</title>
        <authorList>
            <person name="Hillmann F."/>
            <person name="Forbes G."/>
            <person name="Novohradska S."/>
            <person name="Ferling I."/>
            <person name="Riege K."/>
            <person name="Groth M."/>
            <person name="Westermann M."/>
            <person name="Marz M."/>
            <person name="Spaller T."/>
            <person name="Winckler T."/>
            <person name="Schaap P."/>
            <person name="Glockner G."/>
        </authorList>
    </citation>
    <scope>NUCLEOTIDE SEQUENCE [LARGE SCALE GENOMIC DNA]</scope>
    <source>
        <strain evidence="12 13">Jena</strain>
    </source>
</reference>
<evidence type="ECO:0000256" key="10">
    <source>
        <dbReference type="SAM" id="MobiDB-lite"/>
    </source>
</evidence>
<gene>
    <name evidence="12" type="ORF">PROFUN_12413</name>
</gene>
<keyword evidence="6" id="KW-0234">DNA repair</keyword>
<sequence length="346" mass="39262">MPEIAEVHRAATVVSNIGKGRKIGSCETFPDDIVFCGGTDHLAFKENVTGREVIDVKRHGKYFWLVLSGGINALLHLGMTGIVQVKGEEALYYRKKSKDGEEWPPKWSKFIMTFGEGEEEKSIAFRDPRRLARIRIVRGDVSGCDPVRSLGFDPINNMPSFDQYLPSVTNRACPIKALLLDQKFNAGVGNWVADEILYHSAIHPERRANSLSEEEVQRLYDSTLYVCRLAVECLADHFKFPSHWLFMKRWGKGKKGDQKWKGEVKDQVGLTQIVMKDGSVGDIRWVTVGGRTSAYVVQVQKLEGEEKGEGEDDGDEEEEEEEEKNDKRKRPDKTKKTTKKPRKSKE</sequence>
<evidence type="ECO:0000259" key="11">
    <source>
        <dbReference type="PROSITE" id="PS51068"/>
    </source>
</evidence>
<dbReference type="SUPFAM" id="SSF46946">
    <property type="entry name" value="S13-like H2TH domain"/>
    <property type="match status" value="1"/>
</dbReference>
<dbReference type="GO" id="GO:0016829">
    <property type="term" value="F:lyase activity"/>
    <property type="evidence" value="ECO:0007669"/>
    <property type="project" value="UniProtKB-KW"/>
</dbReference>
<dbReference type="SUPFAM" id="SSF81624">
    <property type="entry name" value="N-terminal domain of MutM-like DNA repair proteins"/>
    <property type="match status" value="1"/>
</dbReference>
<proteinExistence type="inferred from homology"/>
<dbReference type="InterPro" id="IPR010979">
    <property type="entry name" value="Ribosomal_uS13-like_H2TH"/>
</dbReference>
<keyword evidence="7" id="KW-0456">Lyase</keyword>
<feature type="compositionally biased region" description="Basic residues" evidence="10">
    <location>
        <begin position="327"/>
        <end position="346"/>
    </location>
</feature>
<evidence type="ECO:0000256" key="1">
    <source>
        <dbReference type="ARBA" id="ARBA00001668"/>
    </source>
</evidence>
<dbReference type="Gene3D" id="3.20.190.10">
    <property type="entry name" value="MutM-like, N-terminal"/>
    <property type="match status" value="1"/>
</dbReference>
<keyword evidence="9" id="KW-0326">Glycosidase</keyword>
<dbReference type="GO" id="GO:0003684">
    <property type="term" value="F:damaged DNA binding"/>
    <property type="evidence" value="ECO:0007669"/>
    <property type="project" value="InterPro"/>
</dbReference>
<dbReference type="PANTHER" id="PTHR22993:SF9">
    <property type="entry name" value="FORMAMIDOPYRIMIDINE-DNA GLYCOSYLASE"/>
    <property type="match status" value="1"/>
</dbReference>
<evidence type="ECO:0000256" key="5">
    <source>
        <dbReference type="ARBA" id="ARBA00023125"/>
    </source>
</evidence>
<dbReference type="AlphaFoldDB" id="A0A2P6N7J2"/>
<dbReference type="FunFam" id="1.10.8.50:FF:000009">
    <property type="entry name" value="Formamidopyrimidine-DNA glycosylase"/>
    <property type="match status" value="1"/>
</dbReference>
<feature type="compositionally biased region" description="Acidic residues" evidence="10">
    <location>
        <begin position="308"/>
        <end position="323"/>
    </location>
</feature>
<dbReference type="GO" id="GO:0003906">
    <property type="term" value="F:DNA-(apurinic or apyrimidinic site) endonuclease activity"/>
    <property type="evidence" value="ECO:0007669"/>
    <property type="project" value="InterPro"/>
</dbReference>
<evidence type="ECO:0000256" key="2">
    <source>
        <dbReference type="ARBA" id="ARBA00009409"/>
    </source>
</evidence>
<dbReference type="OrthoDB" id="444592at2759"/>
<keyword evidence="5" id="KW-0238">DNA-binding</keyword>
<evidence type="ECO:0000256" key="9">
    <source>
        <dbReference type="ARBA" id="ARBA00023295"/>
    </source>
</evidence>
<evidence type="ECO:0000256" key="4">
    <source>
        <dbReference type="ARBA" id="ARBA00022801"/>
    </source>
</evidence>
<dbReference type="GO" id="GO:0006284">
    <property type="term" value="P:base-excision repair"/>
    <property type="evidence" value="ECO:0007669"/>
    <property type="project" value="InterPro"/>
</dbReference>
<dbReference type="GO" id="GO:0008534">
    <property type="term" value="F:oxidized purine nucleobase lesion DNA N-glycosylase activity"/>
    <property type="evidence" value="ECO:0007669"/>
    <property type="project" value="UniProtKB-EC"/>
</dbReference>
<dbReference type="STRING" id="1890364.A0A2P6N7J2"/>
<dbReference type="PROSITE" id="PS51068">
    <property type="entry name" value="FPG_CAT"/>
    <property type="match status" value="1"/>
</dbReference>